<accession>A0AAV6W1T7</accession>
<evidence type="ECO:0000313" key="2">
    <source>
        <dbReference type="Proteomes" id="UP000826271"/>
    </source>
</evidence>
<proteinExistence type="predicted"/>
<organism evidence="1 2">
    <name type="scientific">Buddleja alternifolia</name>
    <dbReference type="NCBI Taxonomy" id="168488"/>
    <lineage>
        <taxon>Eukaryota</taxon>
        <taxon>Viridiplantae</taxon>
        <taxon>Streptophyta</taxon>
        <taxon>Embryophyta</taxon>
        <taxon>Tracheophyta</taxon>
        <taxon>Spermatophyta</taxon>
        <taxon>Magnoliopsida</taxon>
        <taxon>eudicotyledons</taxon>
        <taxon>Gunneridae</taxon>
        <taxon>Pentapetalae</taxon>
        <taxon>asterids</taxon>
        <taxon>lamiids</taxon>
        <taxon>Lamiales</taxon>
        <taxon>Scrophulariaceae</taxon>
        <taxon>Buddlejeae</taxon>
        <taxon>Buddleja</taxon>
    </lineage>
</organism>
<evidence type="ECO:0000313" key="1">
    <source>
        <dbReference type="EMBL" id="KAG8363988.1"/>
    </source>
</evidence>
<dbReference type="PANTHER" id="PTHR35123:SF3">
    <property type="entry name" value="TRANSMEMBRANE PROTEIN"/>
    <property type="match status" value="1"/>
</dbReference>
<name>A0AAV6W1T7_9LAMI</name>
<gene>
    <name evidence="1" type="ORF">BUALT_Bualt19G0079600</name>
</gene>
<protein>
    <submittedName>
        <fullName evidence="1">Uncharacterized protein</fullName>
    </submittedName>
</protein>
<dbReference type="PANTHER" id="PTHR35123">
    <property type="entry name" value="OS07G0633900 PROTEIN-RELATED"/>
    <property type="match status" value="1"/>
</dbReference>
<sequence length="148" mass="17010">MEFRGRYEKLVSGDDQKGAARGRSRFLMKKLSRRVKGLKLTRCRKLNWKTFSMMLTLPRKIGEAVRKMKMDEACPAIVFSCQWGLPVLSHSSSHVRWYVIIVDLVVNCEMGGLGLELAIWRDGSVALVKEIRDWVGKVVANLKIRDWT</sequence>
<reference evidence="1" key="1">
    <citation type="submission" date="2019-10" db="EMBL/GenBank/DDBJ databases">
        <authorList>
            <person name="Zhang R."/>
            <person name="Pan Y."/>
            <person name="Wang J."/>
            <person name="Ma R."/>
            <person name="Yu S."/>
        </authorList>
    </citation>
    <scope>NUCLEOTIDE SEQUENCE</scope>
    <source>
        <strain evidence="1">LA-IB0</strain>
        <tissue evidence="1">Leaf</tissue>
    </source>
</reference>
<dbReference type="Proteomes" id="UP000826271">
    <property type="component" value="Unassembled WGS sequence"/>
</dbReference>
<comment type="caution">
    <text evidence="1">The sequence shown here is derived from an EMBL/GenBank/DDBJ whole genome shotgun (WGS) entry which is preliminary data.</text>
</comment>
<keyword evidence="2" id="KW-1185">Reference proteome</keyword>
<dbReference type="AlphaFoldDB" id="A0AAV6W1T7"/>
<dbReference type="EMBL" id="WHWC01000019">
    <property type="protein sequence ID" value="KAG8363988.1"/>
    <property type="molecule type" value="Genomic_DNA"/>
</dbReference>